<dbReference type="Proteomes" id="UP000032180">
    <property type="component" value="Chromosome 3"/>
</dbReference>
<feature type="region of interest" description="Disordered" evidence="6">
    <location>
        <begin position="1"/>
        <end position="29"/>
    </location>
</feature>
<sequence length="795" mass="86201">MLEAKGFSRPDSSNKYKMHKSSGGTYSKPEARVKIIPVEEITYARSGKLYGKTVGSAGSQKRHCRRSVTPPPSSRKVSLVRSTAVNQKPKPPVSPAASCISPNWRERAQNVHSPATSSSCISPNWHEAVENGHSPVGGYTTNFFTTQIASFSQRPSPVCRAVLSQPSTAPKNLSRSDSTEAFVKSCSSRALHCRGQSSTMPSSPSSGLQKVAEENPTSSSSAHVLAAHSAAVPPGTSAEPSANSFRALGNEKLVAMSYNLHQGTKTAVASAVQKKLNMEPALASTKSALSEKSIEAYPDTTSRPSSSANLFDAKCKVATLQCEKIIPPSPQSISTAQCVESSDNFEAVPSAKRHISTEKQTNQESPINCNVSSGTPVILHTKLHKKHYQPEACWKGKFEVAGELTHICDGLEAHFPFEISVQVYEASKLMPETLKLKARPLSRLWPEAFKMKPPDGQDIGLCFISSSQRPNGNSDHLLEKISSRVGLRTKIGATKLLIFSSKLLTQEYQRKCGKFYFWGVFRKLRRSNQTCKSAGSDLVSDTPPGFTEAHCLPHTGETAEPHIDSSHNFSLDTPPESPLGIPPGFTEADRLPTLSTAEDVVSEKKPIKFALNVPRVAKTEVPPVFTKLLAVKQEPGLPAVYKATEKITSIGKVDEIKSKQDEVTSEQDESSEERMFPKTRLLSDILGSSASSNTNADRNINRNCTAQFLGKFEGMVAPENQTQGTKRDHRESPEPSAADTYKRLKVNGRIALNKVMDRPTLNSPLRSREGSVDVLVSGPSPTVLTREAAAATDII</sequence>
<proteinExistence type="predicted"/>
<feature type="region of interest" description="Disordered" evidence="6">
    <location>
        <begin position="52"/>
        <end position="75"/>
    </location>
</feature>
<evidence type="ECO:0000256" key="3">
    <source>
        <dbReference type="ARBA" id="ARBA00022833"/>
    </source>
</evidence>
<keyword evidence="1" id="KW-0479">Metal-binding</keyword>
<keyword evidence="9" id="KW-1185">Reference proteome</keyword>
<dbReference type="HOGENOM" id="CLU_014257_0_0_1"/>
<dbReference type="EnsemblPlants" id="LPERR03G07500.1">
    <property type="protein sequence ID" value="LPERR03G07500.1"/>
    <property type="gene ID" value="LPERR03G07500"/>
</dbReference>
<feature type="compositionally biased region" description="Basic and acidic residues" evidence="6">
    <location>
        <begin position="1"/>
        <end position="14"/>
    </location>
</feature>
<dbReference type="PANTHER" id="PTHR33304:SF3">
    <property type="entry name" value="EXPRESSED PROTEIN"/>
    <property type="match status" value="1"/>
</dbReference>
<dbReference type="GO" id="GO:0034244">
    <property type="term" value="P:negative regulation of transcription elongation by RNA polymerase II"/>
    <property type="evidence" value="ECO:0007669"/>
    <property type="project" value="InterPro"/>
</dbReference>
<dbReference type="AlphaFoldDB" id="A0A0D9VR65"/>
<evidence type="ECO:0000256" key="2">
    <source>
        <dbReference type="ARBA" id="ARBA00022771"/>
    </source>
</evidence>
<evidence type="ECO:0000256" key="1">
    <source>
        <dbReference type="ARBA" id="ARBA00022723"/>
    </source>
</evidence>
<dbReference type="eggNOG" id="ENOG502S3VM">
    <property type="taxonomic scope" value="Eukaryota"/>
</dbReference>
<feature type="compositionally biased region" description="Low complexity" evidence="6">
    <location>
        <begin position="218"/>
        <end position="232"/>
    </location>
</feature>
<dbReference type="InterPro" id="IPR049914">
    <property type="entry name" value="PHD1-3/5-6"/>
</dbReference>
<keyword evidence="5" id="KW-0804">Transcription</keyword>
<keyword evidence="4" id="KW-0805">Transcription regulation</keyword>
<evidence type="ECO:0000259" key="7">
    <source>
        <dbReference type="Pfam" id="PF23121"/>
    </source>
</evidence>
<accession>A0A0D9VR65</accession>
<dbReference type="InterPro" id="IPR056280">
    <property type="entry name" value="AIPP2-like_SPOC"/>
</dbReference>
<evidence type="ECO:0000256" key="4">
    <source>
        <dbReference type="ARBA" id="ARBA00023015"/>
    </source>
</evidence>
<feature type="compositionally biased region" description="Low complexity" evidence="6">
    <location>
        <begin position="197"/>
        <end position="206"/>
    </location>
</feature>
<dbReference type="PANTHER" id="PTHR33304">
    <property type="match status" value="1"/>
</dbReference>
<feature type="domain" description="AIPP2-like SPOC-like" evidence="7">
    <location>
        <begin position="394"/>
        <end position="521"/>
    </location>
</feature>
<protein>
    <recommendedName>
        <fullName evidence="7">AIPP2-like SPOC-like domain-containing protein</fullName>
    </recommendedName>
</protein>
<reference evidence="9" key="2">
    <citation type="submission" date="2013-12" db="EMBL/GenBank/DDBJ databases">
        <authorList>
            <person name="Yu Y."/>
            <person name="Lee S."/>
            <person name="de Baynast K."/>
            <person name="Wissotski M."/>
            <person name="Liu L."/>
            <person name="Talag J."/>
            <person name="Goicoechea J."/>
            <person name="Angelova A."/>
            <person name="Jetty R."/>
            <person name="Kudrna D."/>
            <person name="Golser W."/>
            <person name="Rivera L."/>
            <person name="Zhang J."/>
            <person name="Wing R."/>
        </authorList>
    </citation>
    <scope>NUCLEOTIDE SEQUENCE</scope>
</reference>
<keyword evidence="3" id="KW-0862">Zinc</keyword>
<dbReference type="GO" id="GO:0008270">
    <property type="term" value="F:zinc ion binding"/>
    <property type="evidence" value="ECO:0007669"/>
    <property type="project" value="UniProtKB-KW"/>
</dbReference>
<evidence type="ECO:0000313" key="8">
    <source>
        <dbReference type="EnsemblPlants" id="LPERR03G07500.1"/>
    </source>
</evidence>
<dbReference type="Gramene" id="LPERR03G07500.1">
    <property type="protein sequence ID" value="LPERR03G07500.1"/>
    <property type="gene ID" value="LPERR03G07500"/>
</dbReference>
<keyword evidence="2" id="KW-0863">Zinc-finger</keyword>
<reference evidence="8" key="3">
    <citation type="submission" date="2015-04" db="UniProtKB">
        <authorList>
            <consortium name="EnsemblPlants"/>
        </authorList>
    </citation>
    <scope>IDENTIFICATION</scope>
</reference>
<feature type="region of interest" description="Disordered" evidence="6">
    <location>
        <begin position="193"/>
        <end position="243"/>
    </location>
</feature>
<dbReference type="GO" id="GO:0140566">
    <property type="term" value="F:histone reader activity"/>
    <property type="evidence" value="ECO:0007669"/>
    <property type="project" value="InterPro"/>
</dbReference>
<organism evidence="8 9">
    <name type="scientific">Leersia perrieri</name>
    <dbReference type="NCBI Taxonomy" id="77586"/>
    <lineage>
        <taxon>Eukaryota</taxon>
        <taxon>Viridiplantae</taxon>
        <taxon>Streptophyta</taxon>
        <taxon>Embryophyta</taxon>
        <taxon>Tracheophyta</taxon>
        <taxon>Spermatophyta</taxon>
        <taxon>Magnoliopsida</taxon>
        <taxon>Liliopsida</taxon>
        <taxon>Poales</taxon>
        <taxon>Poaceae</taxon>
        <taxon>BOP clade</taxon>
        <taxon>Oryzoideae</taxon>
        <taxon>Oryzeae</taxon>
        <taxon>Oryzinae</taxon>
        <taxon>Leersia</taxon>
    </lineage>
</organism>
<dbReference type="STRING" id="77586.A0A0D9VR65"/>
<name>A0A0D9VR65_9ORYZ</name>
<dbReference type="Pfam" id="PF23121">
    <property type="entry name" value="SPOC_AIPP2"/>
    <property type="match status" value="1"/>
</dbReference>
<feature type="region of interest" description="Disordered" evidence="6">
    <location>
        <begin position="718"/>
        <end position="738"/>
    </location>
</feature>
<evidence type="ECO:0000313" key="9">
    <source>
        <dbReference type="Proteomes" id="UP000032180"/>
    </source>
</evidence>
<evidence type="ECO:0000256" key="5">
    <source>
        <dbReference type="ARBA" id="ARBA00023163"/>
    </source>
</evidence>
<evidence type="ECO:0000256" key="6">
    <source>
        <dbReference type="SAM" id="MobiDB-lite"/>
    </source>
</evidence>
<reference evidence="8 9" key="1">
    <citation type="submission" date="2012-08" db="EMBL/GenBank/DDBJ databases">
        <title>Oryza genome evolution.</title>
        <authorList>
            <person name="Wing R.A."/>
        </authorList>
    </citation>
    <scope>NUCLEOTIDE SEQUENCE</scope>
</reference>